<dbReference type="GO" id="GO:0006529">
    <property type="term" value="P:asparagine biosynthetic process"/>
    <property type="evidence" value="ECO:0007669"/>
    <property type="project" value="InterPro"/>
</dbReference>
<organism evidence="3 4">
    <name type="scientific">Caulobacter endophyticus</name>
    <dbReference type="NCBI Taxonomy" id="2172652"/>
    <lineage>
        <taxon>Bacteria</taxon>
        <taxon>Pseudomonadati</taxon>
        <taxon>Pseudomonadota</taxon>
        <taxon>Alphaproteobacteria</taxon>
        <taxon>Caulobacterales</taxon>
        <taxon>Caulobacteraceae</taxon>
        <taxon>Caulobacter</taxon>
    </lineage>
</organism>
<dbReference type="GO" id="GO:0004066">
    <property type="term" value="F:asparagine synthase (glutamine-hydrolyzing) activity"/>
    <property type="evidence" value="ECO:0007669"/>
    <property type="project" value="InterPro"/>
</dbReference>
<gene>
    <name evidence="3" type="ORF">DDF67_05230</name>
</gene>
<evidence type="ECO:0000256" key="1">
    <source>
        <dbReference type="SAM" id="MobiDB-lite"/>
    </source>
</evidence>
<accession>A0A2T9K9W9</accession>
<reference evidence="3 4" key="1">
    <citation type="submission" date="2018-04" db="EMBL/GenBank/DDBJ databases">
        <title>The genome sequence of Caulobacter sp. 744.</title>
        <authorList>
            <person name="Gao J."/>
            <person name="Sun J."/>
        </authorList>
    </citation>
    <scope>NUCLEOTIDE SEQUENCE [LARGE SCALE GENOMIC DNA]</scope>
    <source>
        <strain evidence="3 4">774</strain>
    </source>
</reference>
<proteinExistence type="predicted"/>
<feature type="region of interest" description="Disordered" evidence="1">
    <location>
        <begin position="403"/>
        <end position="423"/>
    </location>
</feature>
<dbReference type="InterPro" id="IPR014729">
    <property type="entry name" value="Rossmann-like_a/b/a_fold"/>
</dbReference>
<dbReference type="EMBL" id="QDKQ01000024">
    <property type="protein sequence ID" value="PVM92768.1"/>
    <property type="molecule type" value="Genomic_DNA"/>
</dbReference>
<dbReference type="Proteomes" id="UP000245073">
    <property type="component" value="Unassembled WGS sequence"/>
</dbReference>
<evidence type="ECO:0000313" key="3">
    <source>
        <dbReference type="EMBL" id="PVM92768.1"/>
    </source>
</evidence>
<dbReference type="Pfam" id="PF00733">
    <property type="entry name" value="Asn_synthase"/>
    <property type="match status" value="1"/>
</dbReference>
<feature type="domain" description="Asparagine synthetase" evidence="2">
    <location>
        <begin position="222"/>
        <end position="578"/>
    </location>
</feature>
<feature type="region of interest" description="Disordered" evidence="1">
    <location>
        <begin position="592"/>
        <end position="615"/>
    </location>
</feature>
<name>A0A2T9K9W9_9CAUL</name>
<dbReference type="InterPro" id="IPR001962">
    <property type="entry name" value="Asn_synthase"/>
</dbReference>
<evidence type="ECO:0000313" key="4">
    <source>
        <dbReference type="Proteomes" id="UP000245073"/>
    </source>
</evidence>
<comment type="caution">
    <text evidence="3">The sequence shown here is derived from an EMBL/GenBank/DDBJ whole genome shotgun (WGS) entry which is preliminary data.</text>
</comment>
<keyword evidence="4" id="KW-1185">Reference proteome</keyword>
<dbReference type="Gene3D" id="3.40.50.620">
    <property type="entry name" value="HUPs"/>
    <property type="match status" value="1"/>
</dbReference>
<evidence type="ECO:0000259" key="2">
    <source>
        <dbReference type="Pfam" id="PF00733"/>
    </source>
</evidence>
<protein>
    <submittedName>
        <fullName evidence="3">Asparagine synthase</fullName>
    </submittedName>
</protein>
<sequence length="615" mass="64371">MAYLVVVHEPGQPGQLADAMVADLQARGWSLALKAFALMVLTQGAAPPLVPLRAAQGVGGVLLGQAYPRSSLGAGPLAEGDLAGLIAQDPQDASAWLLEKVWGGYVGVLAQDRREPPTILRDPTGAIEAFVWGRDGVTVIGSVIPEGLAAPPDLALDWERIADILADPARCGGALPLHGVRAVDPGACRFGPGGREEVVLWSPVRFAHRRGQKRWATRQELRDCVDGVVGSLAIGAGKIVCEISGGLDSAIVATSLAAIGRPADQAINFFRDQAEADERAYAQAAATRAGVPLETVRRTPFVLDAATFALSAGSVRPNFNALDPGYDQGLSDVLARTQADVLFTGHGGDVVFLQVGAASLAADLLAGAPCEGARLHRLAEVARRTRRSVWSLGLEALRGRPGAFSPEAQASTSGIIKRGSPSRKHPWVVEGAAGAAGKQAQISGLVMSLTLNGATRRAERARLAHPLLSQPVIELCLAIPATVLSAGETERSYAREAFGDRLPPSIVERRSKGDISVFLGRSLAASLEFLRPFLLEGRLAAEGLIDVARLDAALSVEAMVWKDASVEILAAATLEAWIGHWEGRIAAASRQGAEGAALTGSGPPKTSSRKAKARR</sequence>
<dbReference type="SUPFAM" id="SSF52402">
    <property type="entry name" value="Adenine nucleotide alpha hydrolases-like"/>
    <property type="match status" value="1"/>
</dbReference>
<dbReference type="AlphaFoldDB" id="A0A2T9K9W9"/>